<dbReference type="Proteomes" id="UP001178275">
    <property type="component" value="Unassembled WGS sequence"/>
</dbReference>
<feature type="transmembrane region" description="Helical" evidence="1">
    <location>
        <begin position="25"/>
        <end position="44"/>
    </location>
</feature>
<keyword evidence="1" id="KW-0812">Transmembrane</keyword>
<organism evidence="2 3">
    <name type="scientific">Peribacillus frigoritolerans</name>
    <dbReference type="NCBI Taxonomy" id="450367"/>
    <lineage>
        <taxon>Bacteria</taxon>
        <taxon>Bacillati</taxon>
        <taxon>Bacillota</taxon>
        <taxon>Bacilli</taxon>
        <taxon>Bacillales</taxon>
        <taxon>Bacillaceae</taxon>
        <taxon>Peribacillus</taxon>
    </lineage>
</organism>
<accession>A0AA90P5R8</accession>
<gene>
    <name evidence="2" type="ORF">Q8G36_23540</name>
</gene>
<sequence length="335" mass="38955">MKQCLKEVFINIKNQLILANETVEYTSWLTASIFSVLGVFTIFLSHQYQNHTSELKKLIWKMRNNVKREDPSEFEQNVVDFEYFSKTPKVLMKAIQTSIIVLWILVPIWFISGLSTFFTILNKKGTTHYLSLFLTIIVTGLFIFFSIRLAIILNNLSDTEEEGTKILNIKELFNAKHLVEKNFDIPKLLKMNNTTWHFLLSGSEPYSKVKIESEYGVYNYSSLLYIEATGYEVYISTPIALQENGTLPKELNLTLTDQQRINIQRFFYEVHVNQMTVSQVILVEGTYYCFKGQISREGDLITVNVMEPRNNIDLPTEIEQDFKSNVQIVDVIKMF</sequence>
<feature type="transmembrane region" description="Helical" evidence="1">
    <location>
        <begin position="99"/>
        <end position="121"/>
    </location>
</feature>
<feature type="transmembrane region" description="Helical" evidence="1">
    <location>
        <begin position="127"/>
        <end position="147"/>
    </location>
</feature>
<proteinExistence type="predicted"/>
<reference evidence="2" key="1">
    <citation type="submission" date="2023-07" db="EMBL/GenBank/DDBJ databases">
        <title>Murine gut Bacillus species.</title>
        <authorList>
            <person name="Gutman E."/>
            <person name="Hashuel R."/>
            <person name="Litvak Y."/>
        </authorList>
    </citation>
    <scope>NUCLEOTIDE SEQUENCE</scope>
    <source>
        <strain evidence="2">RU293</strain>
    </source>
</reference>
<evidence type="ECO:0000313" key="2">
    <source>
        <dbReference type="EMBL" id="MDP1453922.1"/>
    </source>
</evidence>
<evidence type="ECO:0000256" key="1">
    <source>
        <dbReference type="SAM" id="Phobius"/>
    </source>
</evidence>
<name>A0AA90P5R8_9BACI</name>
<protein>
    <submittedName>
        <fullName evidence="2">Uncharacterized protein</fullName>
    </submittedName>
</protein>
<dbReference type="RefSeq" id="WP_305162203.1">
    <property type="nucleotide sequence ID" value="NZ_JAUUTW010000034.1"/>
</dbReference>
<keyword evidence="1" id="KW-0472">Membrane</keyword>
<evidence type="ECO:0000313" key="3">
    <source>
        <dbReference type="Proteomes" id="UP001178275"/>
    </source>
</evidence>
<dbReference type="AlphaFoldDB" id="A0AA90P5R8"/>
<dbReference type="EMBL" id="JAUUTW010000034">
    <property type="protein sequence ID" value="MDP1453922.1"/>
    <property type="molecule type" value="Genomic_DNA"/>
</dbReference>
<keyword evidence="1" id="KW-1133">Transmembrane helix</keyword>
<comment type="caution">
    <text evidence="2">The sequence shown here is derived from an EMBL/GenBank/DDBJ whole genome shotgun (WGS) entry which is preliminary data.</text>
</comment>